<protein>
    <submittedName>
        <fullName evidence="2">Uncharacterized protein</fullName>
    </submittedName>
</protein>
<proteinExistence type="predicted"/>
<dbReference type="AlphaFoldDB" id="A0A5C5TV20"/>
<reference evidence="2 3" key="1">
    <citation type="submission" date="2019-08" db="EMBL/GenBank/DDBJ databases">
        <authorList>
            <person name="Lei W."/>
        </authorList>
    </citation>
    <scope>NUCLEOTIDE SEQUENCE [LARGE SCALE GENOMIC DNA]</scope>
    <source>
        <strain evidence="2 3">CCUG 58627</strain>
    </source>
</reference>
<keyword evidence="3" id="KW-1185">Reference proteome</keyword>
<sequence length="81" mass="8631">MRPPVDLPSRTVAESRGELPAHMVGGDAVDSIGDRGYRPADDELISPKVARDLSRGSSIFDDLSDELGITVDGKHKGEKNG</sequence>
<feature type="compositionally biased region" description="Basic and acidic residues" evidence="1">
    <location>
        <begin position="32"/>
        <end position="41"/>
    </location>
</feature>
<name>A0A5C5TV20_9CORY</name>
<feature type="region of interest" description="Disordered" evidence="1">
    <location>
        <begin position="1"/>
        <end position="43"/>
    </location>
</feature>
<dbReference type="EMBL" id="VOHM01000042">
    <property type="protein sequence ID" value="TWT17447.1"/>
    <property type="molecule type" value="Genomic_DNA"/>
</dbReference>
<evidence type="ECO:0000256" key="1">
    <source>
        <dbReference type="SAM" id="MobiDB-lite"/>
    </source>
</evidence>
<evidence type="ECO:0000313" key="2">
    <source>
        <dbReference type="EMBL" id="TWT17447.1"/>
    </source>
</evidence>
<dbReference type="Proteomes" id="UP000320791">
    <property type="component" value="Unassembled WGS sequence"/>
</dbReference>
<gene>
    <name evidence="2" type="ORF">FRX94_12530</name>
</gene>
<accession>A0A5C5TV20</accession>
<evidence type="ECO:0000313" key="3">
    <source>
        <dbReference type="Proteomes" id="UP000320791"/>
    </source>
</evidence>
<organism evidence="2 3">
    <name type="scientific">Corynebacterium canis</name>
    <dbReference type="NCBI Taxonomy" id="679663"/>
    <lineage>
        <taxon>Bacteria</taxon>
        <taxon>Bacillati</taxon>
        <taxon>Actinomycetota</taxon>
        <taxon>Actinomycetes</taxon>
        <taxon>Mycobacteriales</taxon>
        <taxon>Corynebacteriaceae</taxon>
        <taxon>Corynebacterium</taxon>
    </lineage>
</organism>
<dbReference type="OrthoDB" id="4427386at2"/>
<comment type="caution">
    <text evidence="2">The sequence shown here is derived from an EMBL/GenBank/DDBJ whole genome shotgun (WGS) entry which is preliminary data.</text>
</comment>